<dbReference type="InterPro" id="IPR000866">
    <property type="entry name" value="AhpC/TSA"/>
</dbReference>
<dbReference type="Pfam" id="PF00578">
    <property type="entry name" value="AhpC-TSA"/>
    <property type="match status" value="1"/>
</dbReference>
<dbReference type="PANTHER" id="PTHR42852">
    <property type="entry name" value="THIOL:DISULFIDE INTERCHANGE PROTEIN DSBE"/>
    <property type="match status" value="1"/>
</dbReference>
<evidence type="ECO:0000313" key="4">
    <source>
        <dbReference type="EMBL" id="SHF08130.1"/>
    </source>
</evidence>
<dbReference type="SUPFAM" id="SSF52833">
    <property type="entry name" value="Thioredoxin-like"/>
    <property type="match status" value="1"/>
</dbReference>
<dbReference type="RefSeq" id="WP_073342907.1">
    <property type="nucleotide sequence ID" value="NZ_FQVH01000011.1"/>
</dbReference>
<keyword evidence="2" id="KW-0812">Transmembrane</keyword>
<dbReference type="Proteomes" id="UP000184088">
    <property type="component" value="Unassembled WGS sequence"/>
</dbReference>
<dbReference type="AlphaFoldDB" id="A0A1M4YQU1"/>
<dbReference type="InterPro" id="IPR017937">
    <property type="entry name" value="Thioredoxin_CS"/>
</dbReference>
<evidence type="ECO:0000313" key="5">
    <source>
        <dbReference type="Proteomes" id="UP000184088"/>
    </source>
</evidence>
<dbReference type="OrthoDB" id="9809733at2"/>
<evidence type="ECO:0000256" key="1">
    <source>
        <dbReference type="SAM" id="MobiDB-lite"/>
    </source>
</evidence>
<dbReference type="Gene3D" id="3.40.30.10">
    <property type="entry name" value="Glutaredoxin"/>
    <property type="match status" value="1"/>
</dbReference>
<keyword evidence="2" id="KW-1133">Transmembrane helix</keyword>
<feature type="compositionally biased region" description="Basic and acidic residues" evidence="1">
    <location>
        <begin position="43"/>
        <end position="55"/>
    </location>
</feature>
<dbReference type="PANTHER" id="PTHR42852:SF17">
    <property type="entry name" value="THIOREDOXIN-LIKE PROTEIN HI_1115"/>
    <property type="match status" value="1"/>
</dbReference>
<sequence>MSKKFIAIGIVIIALLSAMLIYIDKTEKNLNNPKTAQTQKKAQNTEKYDTDKEQKTGNSETDNVVVGINVGDMAPDFTLEDLDGNKITLSKLKGKNVMVNFWATTCPYCKIEMPDINAFYKTHKDELEVLAVDLGESDSTIKDYIKDKGFEFKILKDTNGDVGYAYGIRFIPTTFFIDKKGIIRAVANGAMTHDEISQYYNALK</sequence>
<feature type="region of interest" description="Disordered" evidence="1">
    <location>
        <begin position="34"/>
        <end position="60"/>
    </location>
</feature>
<gene>
    <name evidence="4" type="ORF">SAMN02746089_01269</name>
</gene>
<proteinExistence type="predicted"/>
<dbReference type="GO" id="GO:0016209">
    <property type="term" value="F:antioxidant activity"/>
    <property type="evidence" value="ECO:0007669"/>
    <property type="project" value="InterPro"/>
</dbReference>
<dbReference type="InterPro" id="IPR036249">
    <property type="entry name" value="Thioredoxin-like_sf"/>
</dbReference>
<organism evidence="4 5">
    <name type="scientific">Caldanaerobius fijiensis DSM 17918</name>
    <dbReference type="NCBI Taxonomy" id="1121256"/>
    <lineage>
        <taxon>Bacteria</taxon>
        <taxon>Bacillati</taxon>
        <taxon>Bacillota</taxon>
        <taxon>Clostridia</taxon>
        <taxon>Thermoanaerobacterales</taxon>
        <taxon>Thermoanaerobacteraceae</taxon>
        <taxon>Caldanaerobius</taxon>
    </lineage>
</organism>
<protein>
    <submittedName>
        <fullName evidence="4">Peroxiredoxin</fullName>
    </submittedName>
</protein>
<feature type="transmembrane region" description="Helical" evidence="2">
    <location>
        <begin position="6"/>
        <end position="23"/>
    </location>
</feature>
<keyword evidence="2" id="KW-0472">Membrane</keyword>
<reference evidence="4 5" key="1">
    <citation type="submission" date="2016-11" db="EMBL/GenBank/DDBJ databases">
        <authorList>
            <person name="Jaros S."/>
            <person name="Januszkiewicz K."/>
            <person name="Wedrychowicz H."/>
        </authorList>
    </citation>
    <scope>NUCLEOTIDE SEQUENCE [LARGE SCALE GENOMIC DNA]</scope>
    <source>
        <strain evidence="4 5">DSM 17918</strain>
    </source>
</reference>
<evidence type="ECO:0000259" key="3">
    <source>
        <dbReference type="PROSITE" id="PS51352"/>
    </source>
</evidence>
<dbReference type="CDD" id="cd02966">
    <property type="entry name" value="TlpA_like_family"/>
    <property type="match status" value="1"/>
</dbReference>
<feature type="domain" description="Thioredoxin" evidence="3">
    <location>
        <begin position="68"/>
        <end position="204"/>
    </location>
</feature>
<dbReference type="InterPro" id="IPR050553">
    <property type="entry name" value="Thioredoxin_ResA/DsbE_sf"/>
</dbReference>
<dbReference type="EMBL" id="FQVH01000011">
    <property type="protein sequence ID" value="SHF08130.1"/>
    <property type="molecule type" value="Genomic_DNA"/>
</dbReference>
<name>A0A1M4YQU1_9THEO</name>
<keyword evidence="5" id="KW-1185">Reference proteome</keyword>
<dbReference type="InterPro" id="IPR013766">
    <property type="entry name" value="Thioredoxin_domain"/>
</dbReference>
<dbReference type="PROSITE" id="PS51352">
    <property type="entry name" value="THIOREDOXIN_2"/>
    <property type="match status" value="1"/>
</dbReference>
<accession>A0A1M4YQU1</accession>
<dbReference type="STRING" id="1121256.SAMN02746089_01269"/>
<evidence type="ECO:0000256" key="2">
    <source>
        <dbReference type="SAM" id="Phobius"/>
    </source>
</evidence>
<dbReference type="GO" id="GO:0016491">
    <property type="term" value="F:oxidoreductase activity"/>
    <property type="evidence" value="ECO:0007669"/>
    <property type="project" value="InterPro"/>
</dbReference>
<dbReference type="PROSITE" id="PS00194">
    <property type="entry name" value="THIOREDOXIN_1"/>
    <property type="match status" value="1"/>
</dbReference>